<evidence type="ECO:0000313" key="3">
    <source>
        <dbReference type="Proteomes" id="UP001057375"/>
    </source>
</evidence>
<gene>
    <name evidence="2" type="ORF">ADUPG1_006301</name>
</gene>
<proteinExistence type="predicted"/>
<evidence type="ECO:0000256" key="1">
    <source>
        <dbReference type="SAM" id="MobiDB-lite"/>
    </source>
</evidence>
<organism evidence="2 3">
    <name type="scientific">Aduncisulcus paluster</name>
    <dbReference type="NCBI Taxonomy" id="2918883"/>
    <lineage>
        <taxon>Eukaryota</taxon>
        <taxon>Metamonada</taxon>
        <taxon>Carpediemonas-like organisms</taxon>
        <taxon>Aduncisulcus</taxon>
    </lineage>
</organism>
<dbReference type="Proteomes" id="UP001057375">
    <property type="component" value="Unassembled WGS sequence"/>
</dbReference>
<keyword evidence="3" id="KW-1185">Reference proteome</keyword>
<feature type="non-terminal residue" evidence="2">
    <location>
        <position position="289"/>
    </location>
</feature>
<sequence length="289" mass="31087">MKRTIARALRRLANRLDPSRGWTAKAAHASTWKPVPLMANQLLVDLLTRTFASGALPHPGDSNSGPRTIPIPGFRTTGMPDEQAEEMVGQAAKLWAEALESVIATEFVALTKADAAQLRQDAAEAPDGTRIVTLWDRADHQRTNPLLVLTVGKTNDIIVDGKTLMDADPGTWRATPPNLPDLKRQSGGQGWGLAVMATLARTATLAGLGQPTGNTTMTITTHAKGWTLDVEQDGSEPSVVPARDMPSPTAPPEDAEAEMNSEPPFRVTAQGRVYIGDDEFQYPIRKGSI</sequence>
<feature type="region of interest" description="Disordered" evidence="1">
    <location>
        <begin position="232"/>
        <end position="264"/>
    </location>
</feature>
<evidence type="ECO:0000313" key="2">
    <source>
        <dbReference type="EMBL" id="GKT32026.1"/>
    </source>
</evidence>
<name>A0ABQ5KJE3_9EUKA</name>
<dbReference type="EMBL" id="BQXS01009849">
    <property type="protein sequence ID" value="GKT32026.1"/>
    <property type="molecule type" value="Genomic_DNA"/>
</dbReference>
<accession>A0ABQ5KJE3</accession>
<comment type="caution">
    <text evidence="2">The sequence shown here is derived from an EMBL/GenBank/DDBJ whole genome shotgun (WGS) entry which is preliminary data.</text>
</comment>
<reference evidence="2" key="1">
    <citation type="submission" date="2022-03" db="EMBL/GenBank/DDBJ databases">
        <title>Draft genome sequence of Aduncisulcus paluster, a free-living microaerophilic Fornicata.</title>
        <authorList>
            <person name="Yuyama I."/>
            <person name="Kume K."/>
            <person name="Tamura T."/>
            <person name="Inagaki Y."/>
            <person name="Hashimoto T."/>
        </authorList>
    </citation>
    <scope>NUCLEOTIDE SEQUENCE</scope>
    <source>
        <strain evidence="2">NY0171</strain>
    </source>
</reference>
<protein>
    <submittedName>
        <fullName evidence="2">Uncharacterized protein</fullName>
    </submittedName>
</protein>